<organism evidence="1 2">
    <name type="scientific">Aeromonas caviae</name>
    <name type="common">Aeromonas punctata</name>
    <dbReference type="NCBI Taxonomy" id="648"/>
    <lineage>
        <taxon>Bacteria</taxon>
        <taxon>Pseudomonadati</taxon>
        <taxon>Pseudomonadota</taxon>
        <taxon>Gammaproteobacteria</taxon>
        <taxon>Aeromonadales</taxon>
        <taxon>Aeromonadaceae</taxon>
        <taxon>Aeromonas</taxon>
    </lineage>
</organism>
<evidence type="ECO:0000313" key="1">
    <source>
        <dbReference type="EMBL" id="AXB04985.1"/>
    </source>
</evidence>
<dbReference type="GO" id="GO:0043565">
    <property type="term" value="F:sequence-specific DNA binding"/>
    <property type="evidence" value="ECO:0007669"/>
    <property type="project" value="InterPro"/>
</dbReference>
<dbReference type="SUPFAM" id="SSF46689">
    <property type="entry name" value="Homeodomain-like"/>
    <property type="match status" value="2"/>
</dbReference>
<dbReference type="PROSITE" id="PS01124">
    <property type="entry name" value="HTH_ARAC_FAMILY_2"/>
    <property type="match status" value="1"/>
</dbReference>
<gene>
    <name evidence="1" type="ORF">C1C91_08215</name>
</gene>
<dbReference type="Pfam" id="PF12833">
    <property type="entry name" value="HTH_18"/>
    <property type="match status" value="1"/>
</dbReference>
<dbReference type="SMART" id="SM00342">
    <property type="entry name" value="HTH_ARAC"/>
    <property type="match status" value="1"/>
</dbReference>
<dbReference type="Pfam" id="PF01965">
    <property type="entry name" value="DJ-1_PfpI"/>
    <property type="match status" value="1"/>
</dbReference>
<protein>
    <submittedName>
        <fullName evidence="1">Helix-turn-helix domain-containing protein</fullName>
    </submittedName>
</protein>
<dbReference type="PANTHER" id="PTHR43130">
    <property type="entry name" value="ARAC-FAMILY TRANSCRIPTIONAL REGULATOR"/>
    <property type="match status" value="1"/>
</dbReference>
<name>A0A3S5WZR3_AERCA</name>
<dbReference type="RefSeq" id="WP_119197100.1">
    <property type="nucleotide sequence ID" value="NZ_CP066813.1"/>
</dbReference>
<proteinExistence type="predicted"/>
<accession>A0A3S5WZR3</accession>
<dbReference type="Gene3D" id="3.40.50.880">
    <property type="match status" value="1"/>
</dbReference>
<dbReference type="AlphaFoldDB" id="A0A3S5WZR3"/>
<dbReference type="CDD" id="cd03137">
    <property type="entry name" value="GATase1_AraC_1"/>
    <property type="match status" value="1"/>
</dbReference>
<dbReference type="InterPro" id="IPR018062">
    <property type="entry name" value="HTH_AraC-typ_CS"/>
</dbReference>
<sequence length="321" mass="36094">MPRPLIVAVITFDRFSPFHCSVPCLIFGDKMMPGQPLFELRLCAGDDTRQPASSQGFRMEADYGLEGLLEADIIIIPFWRDPAERPAQPLLDALVAARIRGAQIVGLCLGTYVLAYAGLLDGRGAATHWEFEQEFVQRFPRVRLDTNALYVDDDGLITSAGTAASLDCCLYLVRQHHGSQIANKLARRLVVPPHREGGQAQFIEQPVPATTRDARINQLFDHLRLHLAAPHTLDSLAEHCMMSRRTFSRRFQLATGLSLGEWLMAERLRRSQTLLESSAHTVERIAELVGLGSATILRKHFRARFGVSPREWRRTFRGDRV</sequence>
<dbReference type="EMBL" id="CP025706">
    <property type="protein sequence ID" value="AXB04985.1"/>
    <property type="molecule type" value="Genomic_DNA"/>
</dbReference>
<dbReference type="InterPro" id="IPR052158">
    <property type="entry name" value="INH-QAR"/>
</dbReference>
<dbReference type="SUPFAM" id="SSF52317">
    <property type="entry name" value="Class I glutamine amidotransferase-like"/>
    <property type="match status" value="1"/>
</dbReference>
<dbReference type="PROSITE" id="PS00041">
    <property type="entry name" value="HTH_ARAC_FAMILY_1"/>
    <property type="match status" value="1"/>
</dbReference>
<dbReference type="PANTHER" id="PTHR43130:SF3">
    <property type="entry name" value="HTH-TYPE TRANSCRIPTIONAL REGULATOR RV1931C"/>
    <property type="match status" value="1"/>
</dbReference>
<dbReference type="Gene3D" id="1.10.10.60">
    <property type="entry name" value="Homeodomain-like"/>
    <property type="match status" value="1"/>
</dbReference>
<reference evidence="1" key="1">
    <citation type="journal article" date="2019" name="J Environ">
        <title>Genetic characterization and potential molecular dissemination mechanism of tet (31) gene in Aeromonas caviae from an oxytetracycline wastewater treatment system.</title>
        <authorList>
            <person name="Shi Y."/>
            <person name="Tian Z."/>
            <person name="Leclercq S.O."/>
            <person name="Zhang H."/>
            <person name="Yang M."/>
            <person name="Zhang Y."/>
        </authorList>
    </citation>
    <scope>NUCLEOTIDE SEQUENCE</scope>
    <source>
        <strain evidence="1">T25-39</strain>
    </source>
</reference>
<dbReference type="InterPro" id="IPR009057">
    <property type="entry name" value="Homeodomain-like_sf"/>
</dbReference>
<dbReference type="Proteomes" id="UP000266778">
    <property type="component" value="Chromosome"/>
</dbReference>
<evidence type="ECO:0000313" key="2">
    <source>
        <dbReference type="Proteomes" id="UP000266778"/>
    </source>
</evidence>
<dbReference type="InterPro" id="IPR002818">
    <property type="entry name" value="DJ-1/PfpI"/>
</dbReference>
<dbReference type="InterPro" id="IPR029062">
    <property type="entry name" value="Class_I_gatase-like"/>
</dbReference>
<dbReference type="InterPro" id="IPR018060">
    <property type="entry name" value="HTH_AraC"/>
</dbReference>
<dbReference type="GO" id="GO:0003700">
    <property type="term" value="F:DNA-binding transcription factor activity"/>
    <property type="evidence" value="ECO:0007669"/>
    <property type="project" value="InterPro"/>
</dbReference>